<evidence type="ECO:0000256" key="7">
    <source>
        <dbReference type="ARBA" id="ARBA00023136"/>
    </source>
</evidence>
<evidence type="ECO:0000256" key="8">
    <source>
        <dbReference type="SAM" id="Phobius"/>
    </source>
</evidence>
<gene>
    <name evidence="9" type="ORF">J2Z65_003394</name>
</gene>
<feature type="transmembrane region" description="Helical" evidence="8">
    <location>
        <begin position="7"/>
        <end position="23"/>
    </location>
</feature>
<evidence type="ECO:0000256" key="5">
    <source>
        <dbReference type="ARBA" id="ARBA00022692"/>
    </source>
</evidence>
<evidence type="ECO:0000256" key="2">
    <source>
        <dbReference type="ARBA" id="ARBA00007998"/>
    </source>
</evidence>
<dbReference type="Proteomes" id="UP001519344">
    <property type="component" value="Unassembled WGS sequence"/>
</dbReference>
<reference evidence="9 10" key="1">
    <citation type="submission" date="2021-03" db="EMBL/GenBank/DDBJ databases">
        <title>Genomic Encyclopedia of Type Strains, Phase IV (KMG-IV): sequencing the most valuable type-strain genomes for metagenomic binning, comparative biology and taxonomic classification.</title>
        <authorList>
            <person name="Goeker M."/>
        </authorList>
    </citation>
    <scope>NUCLEOTIDE SEQUENCE [LARGE SCALE GENOMIC DNA]</scope>
    <source>
        <strain evidence="9 10">DSM 24950</strain>
    </source>
</reference>
<feature type="transmembrane region" description="Helical" evidence="8">
    <location>
        <begin position="75"/>
        <end position="96"/>
    </location>
</feature>
<evidence type="ECO:0000313" key="10">
    <source>
        <dbReference type="Proteomes" id="UP001519344"/>
    </source>
</evidence>
<dbReference type="PANTHER" id="PTHR34975:SF2">
    <property type="entry name" value="SPORE GERMINATION PROTEIN A2"/>
    <property type="match status" value="1"/>
</dbReference>
<feature type="transmembrane region" description="Helical" evidence="8">
    <location>
        <begin position="181"/>
        <end position="203"/>
    </location>
</feature>
<name>A0ABS4HZS6_9BACL</name>
<keyword evidence="6 8" id="KW-1133">Transmembrane helix</keyword>
<protein>
    <submittedName>
        <fullName evidence="9">Uncharacterized protein</fullName>
    </submittedName>
</protein>
<evidence type="ECO:0000256" key="3">
    <source>
        <dbReference type="ARBA" id="ARBA00022448"/>
    </source>
</evidence>
<keyword evidence="5 8" id="KW-0812">Transmembrane</keyword>
<evidence type="ECO:0000256" key="1">
    <source>
        <dbReference type="ARBA" id="ARBA00004141"/>
    </source>
</evidence>
<dbReference type="InterPro" id="IPR004761">
    <property type="entry name" value="Spore_GerAB"/>
</dbReference>
<evidence type="ECO:0000256" key="4">
    <source>
        <dbReference type="ARBA" id="ARBA00022544"/>
    </source>
</evidence>
<dbReference type="Pfam" id="PF03845">
    <property type="entry name" value="Spore_permease"/>
    <property type="match status" value="1"/>
</dbReference>
<evidence type="ECO:0000313" key="9">
    <source>
        <dbReference type="EMBL" id="MBP1964171.1"/>
    </source>
</evidence>
<organism evidence="9 10">
    <name type="scientific">Paenibacillus aceris</name>
    <dbReference type="NCBI Taxonomy" id="869555"/>
    <lineage>
        <taxon>Bacteria</taxon>
        <taxon>Bacillati</taxon>
        <taxon>Bacillota</taxon>
        <taxon>Bacilli</taxon>
        <taxon>Bacillales</taxon>
        <taxon>Paenibacillaceae</taxon>
        <taxon>Paenibacillus</taxon>
    </lineage>
</organism>
<feature type="transmembrane region" description="Helical" evidence="8">
    <location>
        <begin position="140"/>
        <end position="161"/>
    </location>
</feature>
<keyword evidence="7 8" id="KW-0472">Membrane</keyword>
<dbReference type="EMBL" id="JAGGKV010000008">
    <property type="protein sequence ID" value="MBP1964171.1"/>
    <property type="molecule type" value="Genomic_DNA"/>
</dbReference>
<feature type="transmembrane region" description="Helical" evidence="8">
    <location>
        <begin position="102"/>
        <end position="128"/>
    </location>
</feature>
<sequence length="359" mass="41591">MDKSISVMLIYILTHLGLIFFMYPEDIIASTNTAHWVAILIGIIVHFAVISIYMKGLSFFPRWDIIRIYLNAGKGVAIIFLLPITLYLMMVNILTVRAYSEIITIIFLSNTPLWSIMILLLLVSTYIASKGIETILRTGVLLGILFLPVVLIISFTSFQTIDWNYVFPLLDLDFSFLKKPSYFQSFFAFTGGFLFLGFVQPYLMYQRKKIVLAAVALIPFFIFSVYLPILKFGEATAVTLHFPFVVLVDTINISWLMFDRFTLFYLLTLFTFIMLFLSLTLWETNRIVSQCMPKIKPIYVMLLLSSVIFVFCLMIPGWNRAEQLRLWNSPLRFFVLLIVPLSICYLGLRFKRKVSHEHN</sequence>
<keyword evidence="4" id="KW-0309">Germination</keyword>
<evidence type="ECO:0000256" key="6">
    <source>
        <dbReference type="ARBA" id="ARBA00022989"/>
    </source>
</evidence>
<feature type="transmembrane region" description="Helical" evidence="8">
    <location>
        <begin position="35"/>
        <end position="54"/>
    </location>
</feature>
<dbReference type="PANTHER" id="PTHR34975">
    <property type="entry name" value="SPORE GERMINATION PROTEIN A2"/>
    <property type="match status" value="1"/>
</dbReference>
<keyword evidence="3" id="KW-0813">Transport</keyword>
<comment type="similarity">
    <text evidence="2">Belongs to the amino acid-polyamine-organocation (APC) superfamily. Spore germination protein (SGP) (TC 2.A.3.9) family.</text>
</comment>
<keyword evidence="10" id="KW-1185">Reference proteome</keyword>
<feature type="transmembrane region" description="Helical" evidence="8">
    <location>
        <begin position="210"/>
        <end position="229"/>
    </location>
</feature>
<proteinExistence type="inferred from homology"/>
<feature type="transmembrane region" description="Helical" evidence="8">
    <location>
        <begin position="298"/>
        <end position="318"/>
    </location>
</feature>
<feature type="transmembrane region" description="Helical" evidence="8">
    <location>
        <begin position="330"/>
        <end position="348"/>
    </location>
</feature>
<comment type="subcellular location">
    <subcellularLocation>
        <location evidence="1">Membrane</location>
        <topology evidence="1">Multi-pass membrane protein</topology>
    </subcellularLocation>
</comment>
<dbReference type="RefSeq" id="WP_209855930.1">
    <property type="nucleotide sequence ID" value="NZ_JAGGKV010000008.1"/>
</dbReference>
<accession>A0ABS4HZS6</accession>
<comment type="caution">
    <text evidence="9">The sequence shown here is derived from an EMBL/GenBank/DDBJ whole genome shotgun (WGS) entry which is preliminary data.</text>
</comment>
<feature type="transmembrane region" description="Helical" evidence="8">
    <location>
        <begin position="263"/>
        <end position="282"/>
    </location>
</feature>